<dbReference type="PANTHER" id="PTHR36384">
    <property type="entry name" value="SAWADEE PROTEIN"/>
    <property type="match status" value="1"/>
</dbReference>
<protein>
    <recommendedName>
        <fullName evidence="1">SAWADEE domain-containing protein</fullName>
    </recommendedName>
</protein>
<dbReference type="Gene3D" id="2.30.30.140">
    <property type="match status" value="1"/>
</dbReference>
<gene>
    <name evidence="2" type="ORF">RJT34_00085</name>
</gene>
<dbReference type="PANTHER" id="PTHR36384:SF1">
    <property type="entry name" value="SAWADEE PROTEIN"/>
    <property type="match status" value="1"/>
</dbReference>
<name>A0AAN9KHS8_CLITE</name>
<evidence type="ECO:0000259" key="1">
    <source>
        <dbReference type="Pfam" id="PF16719"/>
    </source>
</evidence>
<proteinExistence type="predicted"/>
<sequence>MSTTETSQTLAVPVAPYTTEFRAYNDDAWYTVCVFREGESLRVKFYNFPDEHDCVFGPSQFRNLEHFQNFQGRFRPLSKQLQDNECRQLVHGALVCACHSFSHDDVRFYDALVDAVGKSDHSWATGEELCSCTFILEWLHGPNARTLTVAKIEDICMVQSSVELDPAVVSFLEMTREKIEPLSSEYRCHDRRMEDRDLEGIKNMCMILMENMDKELCPSTVTEFLCRHTSISAEVFIFPSFPSEVYTRGAIILDSGKEFQKLCDFLNTCIITSSTGRPWVIIEKVVGLKNIKASIGTLVHVSKNIVHNGKSGRSNNLKIVRPGTKEFKIASELRDLFLAFSDHQKRLHKRLASEERRLMCS</sequence>
<evidence type="ECO:0000313" key="3">
    <source>
        <dbReference type="Proteomes" id="UP001359559"/>
    </source>
</evidence>
<organism evidence="2 3">
    <name type="scientific">Clitoria ternatea</name>
    <name type="common">Butterfly pea</name>
    <dbReference type="NCBI Taxonomy" id="43366"/>
    <lineage>
        <taxon>Eukaryota</taxon>
        <taxon>Viridiplantae</taxon>
        <taxon>Streptophyta</taxon>
        <taxon>Embryophyta</taxon>
        <taxon>Tracheophyta</taxon>
        <taxon>Spermatophyta</taxon>
        <taxon>Magnoliopsida</taxon>
        <taxon>eudicotyledons</taxon>
        <taxon>Gunneridae</taxon>
        <taxon>Pentapetalae</taxon>
        <taxon>rosids</taxon>
        <taxon>fabids</taxon>
        <taxon>Fabales</taxon>
        <taxon>Fabaceae</taxon>
        <taxon>Papilionoideae</taxon>
        <taxon>50 kb inversion clade</taxon>
        <taxon>NPAAA clade</taxon>
        <taxon>indigoferoid/millettioid clade</taxon>
        <taxon>Phaseoleae</taxon>
        <taxon>Clitoria</taxon>
    </lineage>
</organism>
<dbReference type="EMBL" id="JAYKXN010000001">
    <property type="protein sequence ID" value="KAK7316538.1"/>
    <property type="molecule type" value="Genomic_DNA"/>
</dbReference>
<comment type="caution">
    <text evidence="2">The sequence shown here is derived from an EMBL/GenBank/DDBJ whole genome shotgun (WGS) entry which is preliminary data.</text>
</comment>
<dbReference type="Proteomes" id="UP001359559">
    <property type="component" value="Unassembled WGS sequence"/>
</dbReference>
<accession>A0AAN9KHS8</accession>
<keyword evidence="3" id="KW-1185">Reference proteome</keyword>
<feature type="domain" description="SAWADEE" evidence="1">
    <location>
        <begin position="17"/>
        <end position="156"/>
    </location>
</feature>
<dbReference type="GO" id="GO:0003682">
    <property type="term" value="F:chromatin binding"/>
    <property type="evidence" value="ECO:0007669"/>
    <property type="project" value="InterPro"/>
</dbReference>
<evidence type="ECO:0000313" key="2">
    <source>
        <dbReference type="EMBL" id="KAK7316538.1"/>
    </source>
</evidence>
<dbReference type="InterPro" id="IPR032001">
    <property type="entry name" value="SAWADEE_dom"/>
</dbReference>
<dbReference type="Pfam" id="PF16719">
    <property type="entry name" value="SAWADEE"/>
    <property type="match status" value="1"/>
</dbReference>
<reference evidence="2 3" key="1">
    <citation type="submission" date="2024-01" db="EMBL/GenBank/DDBJ databases">
        <title>The genomes of 5 underutilized Papilionoideae crops provide insights into root nodulation and disease resistance.</title>
        <authorList>
            <person name="Yuan L."/>
        </authorList>
    </citation>
    <scope>NUCLEOTIDE SEQUENCE [LARGE SCALE GENOMIC DNA]</scope>
    <source>
        <strain evidence="2">LY-2023</strain>
        <tissue evidence="2">Leaf</tissue>
    </source>
</reference>
<dbReference type="AlphaFoldDB" id="A0AAN9KHS8"/>